<feature type="transmembrane region" description="Helical" evidence="6">
    <location>
        <begin position="299"/>
        <end position="324"/>
    </location>
</feature>
<comment type="subcellular location">
    <subcellularLocation>
        <location evidence="1">Cell membrane</location>
        <topology evidence="1">Multi-pass membrane protein</topology>
    </subcellularLocation>
</comment>
<feature type="transmembrane region" description="Helical" evidence="6">
    <location>
        <begin position="336"/>
        <end position="360"/>
    </location>
</feature>
<feature type="transmembrane region" description="Helical" evidence="6">
    <location>
        <begin position="258"/>
        <end position="278"/>
    </location>
</feature>
<organism evidence="7 8">
    <name type="scientific">Cryptosporangium japonicum</name>
    <dbReference type="NCBI Taxonomy" id="80872"/>
    <lineage>
        <taxon>Bacteria</taxon>
        <taxon>Bacillati</taxon>
        <taxon>Actinomycetota</taxon>
        <taxon>Actinomycetes</taxon>
        <taxon>Cryptosporangiales</taxon>
        <taxon>Cryptosporangiaceae</taxon>
        <taxon>Cryptosporangium</taxon>
    </lineage>
</organism>
<evidence type="ECO:0000256" key="4">
    <source>
        <dbReference type="ARBA" id="ARBA00022989"/>
    </source>
</evidence>
<reference evidence="7 8" key="1">
    <citation type="journal article" date="2019" name="Int. J. Syst. Evol. Microbiol.">
        <title>The Global Catalogue of Microorganisms (GCM) 10K type strain sequencing project: providing services to taxonomists for standard genome sequencing and annotation.</title>
        <authorList>
            <consortium name="The Broad Institute Genomics Platform"/>
            <consortium name="The Broad Institute Genome Sequencing Center for Infectious Disease"/>
            <person name="Wu L."/>
            <person name="Ma J."/>
        </authorList>
    </citation>
    <scope>NUCLEOTIDE SEQUENCE [LARGE SCALE GENOMIC DNA]</scope>
    <source>
        <strain evidence="7 8">JCM 10425</strain>
    </source>
</reference>
<dbReference type="Proteomes" id="UP001500967">
    <property type="component" value="Unassembled WGS sequence"/>
</dbReference>
<protein>
    <recommendedName>
        <fullName evidence="9">O-antigen/teichoic acid export membrane protein</fullName>
    </recommendedName>
</protein>
<feature type="transmembrane region" description="Helical" evidence="6">
    <location>
        <begin position="231"/>
        <end position="252"/>
    </location>
</feature>
<dbReference type="PANTHER" id="PTHR30250:SF11">
    <property type="entry name" value="O-ANTIGEN TRANSPORTER-RELATED"/>
    <property type="match status" value="1"/>
</dbReference>
<dbReference type="RefSeq" id="WP_344648107.1">
    <property type="nucleotide sequence ID" value="NZ_BAAAGX010000006.1"/>
</dbReference>
<evidence type="ECO:0000256" key="6">
    <source>
        <dbReference type="SAM" id="Phobius"/>
    </source>
</evidence>
<keyword evidence="4 6" id="KW-1133">Transmembrane helix</keyword>
<dbReference type="PANTHER" id="PTHR30250">
    <property type="entry name" value="PST FAMILY PREDICTED COLANIC ACID TRANSPORTER"/>
    <property type="match status" value="1"/>
</dbReference>
<keyword evidence="2" id="KW-1003">Cell membrane</keyword>
<accession>A0ABN0TW55</accession>
<feature type="transmembrane region" description="Helical" evidence="6">
    <location>
        <begin position="134"/>
        <end position="153"/>
    </location>
</feature>
<gene>
    <name evidence="7" type="ORF">GCM10009539_16420</name>
</gene>
<dbReference type="InterPro" id="IPR050833">
    <property type="entry name" value="Poly_Biosynth_Transport"/>
</dbReference>
<evidence type="ECO:0000256" key="5">
    <source>
        <dbReference type="ARBA" id="ARBA00023136"/>
    </source>
</evidence>
<keyword evidence="8" id="KW-1185">Reference proteome</keyword>
<keyword evidence="3 6" id="KW-0812">Transmembrane</keyword>
<evidence type="ECO:0000313" key="8">
    <source>
        <dbReference type="Proteomes" id="UP001500967"/>
    </source>
</evidence>
<feature type="transmembrane region" description="Helical" evidence="6">
    <location>
        <begin position="367"/>
        <end position="388"/>
    </location>
</feature>
<feature type="transmembrane region" description="Helical" evidence="6">
    <location>
        <begin position="25"/>
        <end position="48"/>
    </location>
</feature>
<proteinExistence type="predicted"/>
<evidence type="ECO:0000313" key="7">
    <source>
        <dbReference type="EMBL" id="GAA0231722.1"/>
    </source>
</evidence>
<sequence length="422" mass="43612">MTIAPPAPAAPTGWRSSTVLRQASALMSSTVLASALNMLFWVAAAHLYPTEEVGHGNATVSAIALVCGIAQLNLSSVFVRFLPQAGHRTRAFLASGYAGILVGSALFSGVYLLLGLGHGFGLGRWDWLGFSLGVTVYALFYVQDGVLTAFGRAGTVVAKQVATSSAKLVLLVALVTTGSELGIEAAWCIPAAVAAVVVTFVIFGRLVPGRTAGESRLPGARQLGNFVAAEYVNNLVGNVVTLIPPVLVVHVAGSVANAYFAVPWLIVITLQTLVWNIMMSFIAQVGRDPDGLAQHLRRILGLVAAVAVAGTIGLVALGPTLLLVQGSAFASGGGDLLRVAALSFPFTAVVIVYCALAILVNRLWPAVFVQAVTAVVFLGGAVVLLPRLGLPGVGLAYVGAQALTAVVLLPGLISRIRTLLHQ</sequence>
<feature type="transmembrane region" description="Helical" evidence="6">
    <location>
        <begin position="189"/>
        <end position="207"/>
    </location>
</feature>
<evidence type="ECO:0000256" key="2">
    <source>
        <dbReference type="ARBA" id="ARBA00022475"/>
    </source>
</evidence>
<feature type="transmembrane region" description="Helical" evidence="6">
    <location>
        <begin position="165"/>
        <end position="183"/>
    </location>
</feature>
<feature type="transmembrane region" description="Helical" evidence="6">
    <location>
        <begin position="91"/>
        <end position="114"/>
    </location>
</feature>
<comment type="caution">
    <text evidence="7">The sequence shown here is derived from an EMBL/GenBank/DDBJ whole genome shotgun (WGS) entry which is preliminary data.</text>
</comment>
<name>A0ABN0TW55_9ACTN</name>
<dbReference type="EMBL" id="BAAAGX010000006">
    <property type="protein sequence ID" value="GAA0231722.1"/>
    <property type="molecule type" value="Genomic_DNA"/>
</dbReference>
<evidence type="ECO:0000256" key="1">
    <source>
        <dbReference type="ARBA" id="ARBA00004651"/>
    </source>
</evidence>
<feature type="transmembrane region" description="Helical" evidence="6">
    <location>
        <begin position="60"/>
        <end position="79"/>
    </location>
</feature>
<evidence type="ECO:0008006" key="9">
    <source>
        <dbReference type="Google" id="ProtNLM"/>
    </source>
</evidence>
<feature type="transmembrane region" description="Helical" evidence="6">
    <location>
        <begin position="394"/>
        <end position="413"/>
    </location>
</feature>
<keyword evidence="5 6" id="KW-0472">Membrane</keyword>
<evidence type="ECO:0000256" key="3">
    <source>
        <dbReference type="ARBA" id="ARBA00022692"/>
    </source>
</evidence>